<dbReference type="Proteomes" id="UP000248887">
    <property type="component" value="Unassembled WGS sequence"/>
</dbReference>
<sequence>MRSLPSLGALRAFEAAARLESFKRAAAELAVTPTAISHQIRQLEAELGLALFLRQTRRVVLTDEGRSLFIAVRQGFDGMEAAVASLRRRSSRQVATLSATVAFTARILVPRAARFRTRFPGWDLRLHAADDPVDLAAGEADAAIRYGAGPYPGFDALMLMSDCFAPVCAPRLGISAPEDLTQATLIHTETLPFAPQASVPSWSRFAAEAGLGWLDTSAGLSLNDESSAIQAAIAGQGIALVSLALVAPELAGGMLVQPFGPTLEGLSYRFLAPAGRAASPAAAVLRQWVSEEFGISN</sequence>
<evidence type="ECO:0000313" key="7">
    <source>
        <dbReference type="Proteomes" id="UP000248887"/>
    </source>
</evidence>
<dbReference type="EMBL" id="QFQD01000059">
    <property type="protein sequence ID" value="PZQ80651.1"/>
    <property type="molecule type" value="Genomic_DNA"/>
</dbReference>
<name>A0A2W5QPS7_ANCNO</name>
<comment type="similarity">
    <text evidence="1">Belongs to the LysR transcriptional regulatory family.</text>
</comment>
<dbReference type="GO" id="GO:0043565">
    <property type="term" value="F:sequence-specific DNA binding"/>
    <property type="evidence" value="ECO:0007669"/>
    <property type="project" value="TreeGrafter"/>
</dbReference>
<dbReference type="SUPFAM" id="SSF46785">
    <property type="entry name" value="Winged helix' DNA-binding domain"/>
    <property type="match status" value="1"/>
</dbReference>
<dbReference type="PROSITE" id="PS50931">
    <property type="entry name" value="HTH_LYSR"/>
    <property type="match status" value="1"/>
</dbReference>
<evidence type="ECO:0000256" key="3">
    <source>
        <dbReference type="ARBA" id="ARBA00023125"/>
    </source>
</evidence>
<feature type="domain" description="HTH lysR-type" evidence="5">
    <location>
        <begin position="5"/>
        <end position="62"/>
    </location>
</feature>
<organism evidence="6 7">
    <name type="scientific">Ancylobacter novellus</name>
    <name type="common">Thiobacillus novellus</name>
    <dbReference type="NCBI Taxonomy" id="921"/>
    <lineage>
        <taxon>Bacteria</taxon>
        <taxon>Pseudomonadati</taxon>
        <taxon>Pseudomonadota</taxon>
        <taxon>Alphaproteobacteria</taxon>
        <taxon>Hyphomicrobiales</taxon>
        <taxon>Xanthobacteraceae</taxon>
        <taxon>Ancylobacter</taxon>
    </lineage>
</organism>
<evidence type="ECO:0000256" key="2">
    <source>
        <dbReference type="ARBA" id="ARBA00023015"/>
    </source>
</evidence>
<dbReference type="InterPro" id="IPR036388">
    <property type="entry name" value="WH-like_DNA-bd_sf"/>
</dbReference>
<dbReference type="Gene3D" id="3.40.190.10">
    <property type="entry name" value="Periplasmic binding protein-like II"/>
    <property type="match status" value="2"/>
</dbReference>
<reference evidence="6 7" key="1">
    <citation type="submission" date="2017-08" db="EMBL/GenBank/DDBJ databases">
        <title>Infants hospitalized years apart are colonized by the same room-sourced microbial strains.</title>
        <authorList>
            <person name="Brooks B."/>
            <person name="Olm M.R."/>
            <person name="Firek B.A."/>
            <person name="Baker R."/>
            <person name="Thomas B.C."/>
            <person name="Morowitz M.J."/>
            <person name="Banfield J.F."/>
        </authorList>
    </citation>
    <scope>NUCLEOTIDE SEQUENCE [LARGE SCALE GENOMIC DNA]</scope>
    <source>
        <strain evidence="6">S2_005_001_R2_27</strain>
    </source>
</reference>
<dbReference type="PANTHER" id="PTHR30537">
    <property type="entry name" value="HTH-TYPE TRANSCRIPTIONAL REGULATOR"/>
    <property type="match status" value="1"/>
</dbReference>
<keyword evidence="4" id="KW-0804">Transcription</keyword>
<keyword evidence="2" id="KW-0805">Transcription regulation</keyword>
<dbReference type="InterPro" id="IPR036390">
    <property type="entry name" value="WH_DNA-bd_sf"/>
</dbReference>
<dbReference type="Pfam" id="PF03466">
    <property type="entry name" value="LysR_substrate"/>
    <property type="match status" value="1"/>
</dbReference>
<dbReference type="Pfam" id="PF00126">
    <property type="entry name" value="HTH_1"/>
    <property type="match status" value="1"/>
</dbReference>
<dbReference type="GO" id="GO:0003700">
    <property type="term" value="F:DNA-binding transcription factor activity"/>
    <property type="evidence" value="ECO:0007669"/>
    <property type="project" value="InterPro"/>
</dbReference>
<gene>
    <name evidence="6" type="ORF">DI549_16505</name>
</gene>
<proteinExistence type="inferred from homology"/>
<evidence type="ECO:0000313" key="6">
    <source>
        <dbReference type="EMBL" id="PZQ80651.1"/>
    </source>
</evidence>
<dbReference type="SUPFAM" id="SSF53850">
    <property type="entry name" value="Periplasmic binding protein-like II"/>
    <property type="match status" value="1"/>
</dbReference>
<keyword evidence="3" id="KW-0238">DNA-binding</keyword>
<dbReference type="Gene3D" id="1.10.10.10">
    <property type="entry name" value="Winged helix-like DNA-binding domain superfamily/Winged helix DNA-binding domain"/>
    <property type="match status" value="1"/>
</dbReference>
<evidence type="ECO:0000256" key="4">
    <source>
        <dbReference type="ARBA" id="ARBA00023163"/>
    </source>
</evidence>
<accession>A0A2W5QPS7</accession>
<dbReference type="CDD" id="cd08432">
    <property type="entry name" value="PBP2_GcdR_TrpI_HvrB_AmpR_like"/>
    <property type="match status" value="1"/>
</dbReference>
<dbReference type="InterPro" id="IPR000847">
    <property type="entry name" value="LysR_HTH_N"/>
</dbReference>
<dbReference type="InterPro" id="IPR058163">
    <property type="entry name" value="LysR-type_TF_proteobact-type"/>
</dbReference>
<evidence type="ECO:0000259" key="5">
    <source>
        <dbReference type="PROSITE" id="PS50931"/>
    </source>
</evidence>
<dbReference type="GO" id="GO:0006351">
    <property type="term" value="P:DNA-templated transcription"/>
    <property type="evidence" value="ECO:0007669"/>
    <property type="project" value="TreeGrafter"/>
</dbReference>
<evidence type="ECO:0000256" key="1">
    <source>
        <dbReference type="ARBA" id="ARBA00009437"/>
    </source>
</evidence>
<dbReference type="FunFam" id="1.10.10.10:FF:000038">
    <property type="entry name" value="Glycine cleavage system transcriptional activator"/>
    <property type="match status" value="1"/>
</dbReference>
<dbReference type="PANTHER" id="PTHR30537:SF74">
    <property type="entry name" value="HTH-TYPE TRANSCRIPTIONAL REGULATOR TRPI"/>
    <property type="match status" value="1"/>
</dbReference>
<protein>
    <submittedName>
        <fullName evidence="6">LysR family transcriptional regulator</fullName>
    </submittedName>
</protein>
<dbReference type="AlphaFoldDB" id="A0A2W5QPS7"/>
<dbReference type="PRINTS" id="PR00039">
    <property type="entry name" value="HTHLYSR"/>
</dbReference>
<comment type="caution">
    <text evidence="6">The sequence shown here is derived from an EMBL/GenBank/DDBJ whole genome shotgun (WGS) entry which is preliminary data.</text>
</comment>
<dbReference type="InterPro" id="IPR005119">
    <property type="entry name" value="LysR_subst-bd"/>
</dbReference>